<protein>
    <submittedName>
        <fullName evidence="4">Exopolyphosphatase / guanosine-5'-triphosphate,3'-diphosphate pyrophosphatase</fullName>
    </submittedName>
</protein>
<dbReference type="RefSeq" id="WP_072967346.1">
    <property type="nucleotide sequence ID" value="NZ_FRAJ01000012.1"/>
</dbReference>
<dbReference type="STRING" id="1121266.SAMN02745883_01591"/>
<evidence type="ECO:0000256" key="1">
    <source>
        <dbReference type="ARBA" id="ARBA00007125"/>
    </source>
</evidence>
<dbReference type="Gene3D" id="3.30.420.150">
    <property type="entry name" value="Exopolyphosphatase. Domain 2"/>
    <property type="match status" value="1"/>
</dbReference>
<proteinExistence type="inferred from homology"/>
<gene>
    <name evidence="4" type="ORF">SAMN02745883_01591</name>
</gene>
<dbReference type="CDD" id="cd24054">
    <property type="entry name" value="ASKHA_NBD_AaPPX-GppA_MtPPX2-like"/>
    <property type="match status" value="1"/>
</dbReference>
<keyword evidence="5" id="KW-1185">Reference proteome</keyword>
<evidence type="ECO:0000259" key="3">
    <source>
        <dbReference type="Pfam" id="PF02541"/>
    </source>
</evidence>
<sequence>MKKVGVIDIGTNSIRIIIAEIKNNKIINSRKELIMTRLGEGVGKTKKLSEKAIDRSIDALKVFKEIAIKEGISDIRAIATSAVRDAVNKEEFVKRAREEVKINIEVIDGDMEAQLGFKGVVHGIDKCDKDILVIDIGGGSTEFIIGNINGIKFKTSLNVGAVRMTDKHISTDPISDIEFENLKKDIKGIISKVLKAIREYDIKRIIGIGGTVTTLAAIDRKLEIYDSNLIHNYEIKIKKVEEMVDLFKRTNNEERKNLKGLQPKRADIILAGAVILYEILVSLGVDKITISDYDNLEGYIFEKIIG</sequence>
<dbReference type="PANTHER" id="PTHR30005:SF0">
    <property type="entry name" value="RETROGRADE REGULATION PROTEIN 2"/>
    <property type="match status" value="1"/>
</dbReference>
<organism evidence="4 5">
    <name type="scientific">Caminicella sporogenes DSM 14501</name>
    <dbReference type="NCBI Taxonomy" id="1121266"/>
    <lineage>
        <taxon>Bacteria</taxon>
        <taxon>Bacillati</taxon>
        <taxon>Bacillota</taxon>
        <taxon>Clostridia</taxon>
        <taxon>Peptostreptococcales</taxon>
        <taxon>Caminicellaceae</taxon>
        <taxon>Caminicella</taxon>
    </lineage>
</organism>
<dbReference type="Proteomes" id="UP000184082">
    <property type="component" value="Unassembled WGS sequence"/>
</dbReference>
<dbReference type="Gene3D" id="3.30.420.40">
    <property type="match status" value="1"/>
</dbReference>
<dbReference type="Pfam" id="PF02541">
    <property type="entry name" value="Ppx-GppA"/>
    <property type="match status" value="1"/>
</dbReference>
<dbReference type="GO" id="GO:0016462">
    <property type="term" value="F:pyrophosphatase activity"/>
    <property type="evidence" value="ECO:0007669"/>
    <property type="project" value="TreeGrafter"/>
</dbReference>
<dbReference type="InterPro" id="IPR050273">
    <property type="entry name" value="GppA/Ppx_hydrolase"/>
</dbReference>
<evidence type="ECO:0000256" key="2">
    <source>
        <dbReference type="SAM" id="Coils"/>
    </source>
</evidence>
<feature type="coiled-coil region" evidence="2">
    <location>
        <begin position="230"/>
        <end position="257"/>
    </location>
</feature>
<dbReference type="AlphaFoldDB" id="A0A1M6QSW4"/>
<reference evidence="4 5" key="1">
    <citation type="submission" date="2016-11" db="EMBL/GenBank/DDBJ databases">
        <authorList>
            <person name="Jaros S."/>
            <person name="Januszkiewicz K."/>
            <person name="Wedrychowicz H."/>
        </authorList>
    </citation>
    <scope>NUCLEOTIDE SEQUENCE [LARGE SCALE GENOMIC DNA]</scope>
    <source>
        <strain evidence="4 5">DSM 14501</strain>
    </source>
</reference>
<name>A0A1M6QSW4_9FIRM</name>
<feature type="domain" description="Ppx/GppA phosphatase N-terminal" evidence="3">
    <location>
        <begin position="18"/>
        <end position="303"/>
    </location>
</feature>
<dbReference type="PANTHER" id="PTHR30005">
    <property type="entry name" value="EXOPOLYPHOSPHATASE"/>
    <property type="match status" value="1"/>
</dbReference>
<dbReference type="SUPFAM" id="SSF53067">
    <property type="entry name" value="Actin-like ATPase domain"/>
    <property type="match status" value="2"/>
</dbReference>
<dbReference type="InterPro" id="IPR043129">
    <property type="entry name" value="ATPase_NBD"/>
</dbReference>
<dbReference type="EMBL" id="FRAJ01000012">
    <property type="protein sequence ID" value="SHK23198.1"/>
    <property type="molecule type" value="Genomic_DNA"/>
</dbReference>
<accession>A0A1M6QSW4</accession>
<comment type="similarity">
    <text evidence="1">Belongs to the GppA/Ppx family.</text>
</comment>
<dbReference type="InterPro" id="IPR003695">
    <property type="entry name" value="Ppx_GppA_N"/>
</dbReference>
<evidence type="ECO:0000313" key="4">
    <source>
        <dbReference type="EMBL" id="SHK23198.1"/>
    </source>
</evidence>
<evidence type="ECO:0000313" key="5">
    <source>
        <dbReference type="Proteomes" id="UP000184082"/>
    </source>
</evidence>
<keyword evidence="2" id="KW-0175">Coiled coil</keyword>